<dbReference type="EMBL" id="VSRR010000596">
    <property type="protein sequence ID" value="MPC17527.1"/>
    <property type="molecule type" value="Genomic_DNA"/>
</dbReference>
<sequence length="133" mass="15064">MLVLSWSIGRHSKLYPCPGNVVLLRLCVFMQYTICSAHSGHLSTFTATNLTSLVLKVLEGQAPQHKHIRTTNTQTHQDKHHNTNTSGQPPQHKHIRTSTTTQTHQDNHHNINTSGQAPQHKHKHKQENPNPEK</sequence>
<proteinExistence type="predicted"/>
<reference evidence="2 3" key="1">
    <citation type="submission" date="2019-05" db="EMBL/GenBank/DDBJ databases">
        <title>Another draft genome of Portunus trituberculatus and its Hox gene families provides insights of decapod evolution.</title>
        <authorList>
            <person name="Jeong J.-H."/>
            <person name="Song I."/>
            <person name="Kim S."/>
            <person name="Choi T."/>
            <person name="Kim D."/>
            <person name="Ryu S."/>
            <person name="Kim W."/>
        </authorList>
    </citation>
    <scope>NUCLEOTIDE SEQUENCE [LARGE SCALE GENOMIC DNA]</scope>
    <source>
        <tissue evidence="2">Muscle</tissue>
    </source>
</reference>
<feature type="region of interest" description="Disordered" evidence="1">
    <location>
        <begin position="63"/>
        <end position="133"/>
    </location>
</feature>
<protein>
    <submittedName>
        <fullName evidence="2">Uncharacterized protein</fullName>
    </submittedName>
</protein>
<keyword evidence="3" id="KW-1185">Reference proteome</keyword>
<evidence type="ECO:0000313" key="2">
    <source>
        <dbReference type="EMBL" id="MPC17527.1"/>
    </source>
</evidence>
<evidence type="ECO:0000256" key="1">
    <source>
        <dbReference type="SAM" id="MobiDB-lite"/>
    </source>
</evidence>
<comment type="caution">
    <text evidence="2">The sequence shown here is derived from an EMBL/GenBank/DDBJ whole genome shotgun (WGS) entry which is preliminary data.</text>
</comment>
<gene>
    <name evidence="2" type="ORF">E2C01_010386</name>
</gene>
<organism evidence="2 3">
    <name type="scientific">Portunus trituberculatus</name>
    <name type="common">Swimming crab</name>
    <name type="synonym">Neptunus trituberculatus</name>
    <dbReference type="NCBI Taxonomy" id="210409"/>
    <lineage>
        <taxon>Eukaryota</taxon>
        <taxon>Metazoa</taxon>
        <taxon>Ecdysozoa</taxon>
        <taxon>Arthropoda</taxon>
        <taxon>Crustacea</taxon>
        <taxon>Multicrustacea</taxon>
        <taxon>Malacostraca</taxon>
        <taxon>Eumalacostraca</taxon>
        <taxon>Eucarida</taxon>
        <taxon>Decapoda</taxon>
        <taxon>Pleocyemata</taxon>
        <taxon>Brachyura</taxon>
        <taxon>Eubrachyura</taxon>
        <taxon>Portunoidea</taxon>
        <taxon>Portunidae</taxon>
        <taxon>Portuninae</taxon>
        <taxon>Portunus</taxon>
    </lineage>
</organism>
<dbReference type="Proteomes" id="UP000324222">
    <property type="component" value="Unassembled WGS sequence"/>
</dbReference>
<accession>A0A5B7D8H2</accession>
<evidence type="ECO:0000313" key="3">
    <source>
        <dbReference type="Proteomes" id="UP000324222"/>
    </source>
</evidence>
<name>A0A5B7D8H2_PORTR</name>
<dbReference type="AlphaFoldDB" id="A0A5B7D8H2"/>